<organism evidence="2 3">
    <name type="scientific">Fusarium redolens</name>
    <dbReference type="NCBI Taxonomy" id="48865"/>
    <lineage>
        <taxon>Eukaryota</taxon>
        <taxon>Fungi</taxon>
        <taxon>Dikarya</taxon>
        <taxon>Ascomycota</taxon>
        <taxon>Pezizomycotina</taxon>
        <taxon>Sordariomycetes</taxon>
        <taxon>Hypocreomycetidae</taxon>
        <taxon>Hypocreales</taxon>
        <taxon>Nectriaceae</taxon>
        <taxon>Fusarium</taxon>
        <taxon>Fusarium redolens species complex</taxon>
    </lineage>
</organism>
<reference evidence="2" key="1">
    <citation type="journal article" date="2021" name="Nat. Commun.">
        <title>Genetic determinants of endophytism in the Arabidopsis root mycobiome.</title>
        <authorList>
            <person name="Mesny F."/>
            <person name="Miyauchi S."/>
            <person name="Thiergart T."/>
            <person name="Pickel B."/>
            <person name="Atanasova L."/>
            <person name="Karlsson M."/>
            <person name="Huettel B."/>
            <person name="Barry K.W."/>
            <person name="Haridas S."/>
            <person name="Chen C."/>
            <person name="Bauer D."/>
            <person name="Andreopoulos W."/>
            <person name="Pangilinan J."/>
            <person name="LaButti K."/>
            <person name="Riley R."/>
            <person name="Lipzen A."/>
            <person name="Clum A."/>
            <person name="Drula E."/>
            <person name="Henrissat B."/>
            <person name="Kohler A."/>
            <person name="Grigoriev I.V."/>
            <person name="Martin F.M."/>
            <person name="Hacquard S."/>
        </authorList>
    </citation>
    <scope>NUCLEOTIDE SEQUENCE</scope>
    <source>
        <strain evidence="2">MPI-CAGE-AT-0023</strain>
    </source>
</reference>
<dbReference type="GeneID" id="70214753"/>
<accession>A0A9P9GEX1</accession>
<feature type="compositionally biased region" description="Low complexity" evidence="1">
    <location>
        <begin position="15"/>
        <end position="33"/>
    </location>
</feature>
<name>A0A9P9GEX1_FUSRE</name>
<dbReference type="AlphaFoldDB" id="A0A9P9GEX1"/>
<dbReference type="EMBL" id="JAGMUX010000015">
    <property type="protein sequence ID" value="KAH7237548.1"/>
    <property type="molecule type" value="Genomic_DNA"/>
</dbReference>
<protein>
    <submittedName>
        <fullName evidence="2">Uncharacterized protein</fullName>
    </submittedName>
</protein>
<comment type="caution">
    <text evidence="2">The sequence shown here is derived from an EMBL/GenBank/DDBJ whole genome shotgun (WGS) entry which is preliminary data.</text>
</comment>
<dbReference type="RefSeq" id="XP_046045407.1">
    <property type="nucleotide sequence ID" value="XM_046184799.1"/>
</dbReference>
<keyword evidence="3" id="KW-1185">Reference proteome</keyword>
<dbReference type="Proteomes" id="UP000720189">
    <property type="component" value="Unassembled WGS sequence"/>
</dbReference>
<sequence length="124" mass="13299">MDITRGSRRARHVAATHANPNPNTNARAQANTASSPRPVPSDITSSPVPQVPAATPSGPSARLHPSQGASPVAAGPMVTPDGPPIHRTPDQPPDQRRRRAPPPNPFRLYRSKSVFFFVQLNVHI</sequence>
<evidence type="ECO:0000256" key="1">
    <source>
        <dbReference type="SAM" id="MobiDB-lite"/>
    </source>
</evidence>
<dbReference type="OrthoDB" id="5103877at2759"/>
<proteinExistence type="predicted"/>
<gene>
    <name evidence="2" type="ORF">BKA55DRAFT_122798</name>
</gene>
<feature type="compositionally biased region" description="Basic residues" evidence="1">
    <location>
        <begin position="1"/>
        <end position="14"/>
    </location>
</feature>
<feature type="region of interest" description="Disordered" evidence="1">
    <location>
        <begin position="1"/>
        <end position="107"/>
    </location>
</feature>
<evidence type="ECO:0000313" key="3">
    <source>
        <dbReference type="Proteomes" id="UP000720189"/>
    </source>
</evidence>
<evidence type="ECO:0000313" key="2">
    <source>
        <dbReference type="EMBL" id="KAH7237548.1"/>
    </source>
</evidence>